<feature type="domain" description="Fatty acid desaturase N-terminal" evidence="8">
    <location>
        <begin position="21"/>
        <end position="83"/>
    </location>
</feature>
<dbReference type="Pfam" id="PF00487">
    <property type="entry name" value="FA_desaturase"/>
    <property type="match status" value="1"/>
</dbReference>
<feature type="transmembrane region" description="Helical" evidence="6">
    <location>
        <begin position="224"/>
        <end position="246"/>
    </location>
</feature>
<dbReference type="InterPro" id="IPR012171">
    <property type="entry name" value="Fatty_acid_desaturase"/>
</dbReference>
<keyword evidence="6" id="KW-0812">Transmembrane</keyword>
<protein>
    <submittedName>
        <fullName evidence="9">FAD3</fullName>
        <ecNumber evidence="9">1.14.19.25</ecNumber>
        <ecNumber evidence="9">1.14.19.35</ecNumber>
        <ecNumber evidence="9">1.14.19.36</ecNumber>
    </submittedName>
</protein>
<dbReference type="EC" id="1.14.19.35" evidence="9"/>
<dbReference type="GO" id="GO:0006629">
    <property type="term" value="P:lipid metabolic process"/>
    <property type="evidence" value="ECO:0007669"/>
    <property type="project" value="InterPro"/>
</dbReference>
<evidence type="ECO:0000256" key="3">
    <source>
        <dbReference type="ARBA" id="ARBA00009295"/>
    </source>
</evidence>
<dbReference type="CDD" id="cd03507">
    <property type="entry name" value="Delta12-FADS-like"/>
    <property type="match status" value="1"/>
</dbReference>
<keyword evidence="6" id="KW-1133">Transmembrane helix</keyword>
<reference evidence="9" key="1">
    <citation type="submission" date="2021-01" db="EMBL/GenBank/DDBJ databases">
        <authorList>
            <person name="Li R."/>
            <person name="Bekaert M."/>
        </authorList>
    </citation>
    <scope>NUCLEOTIDE SEQUENCE</scope>
    <source>
        <strain evidence="9">Farmed</strain>
    </source>
</reference>
<evidence type="ECO:0000256" key="5">
    <source>
        <dbReference type="ARBA" id="ARBA00023136"/>
    </source>
</evidence>
<dbReference type="GO" id="GO:0016020">
    <property type="term" value="C:membrane"/>
    <property type="evidence" value="ECO:0007669"/>
    <property type="project" value="UniProtKB-SubCell"/>
</dbReference>
<comment type="similarity">
    <text evidence="3">Belongs to the fatty acid desaturase type 1 family.</text>
</comment>
<evidence type="ECO:0000256" key="2">
    <source>
        <dbReference type="ARBA" id="ARBA00005189"/>
    </source>
</evidence>
<feature type="transmembrane region" description="Helical" evidence="6">
    <location>
        <begin position="258"/>
        <end position="276"/>
    </location>
</feature>
<evidence type="ECO:0000256" key="1">
    <source>
        <dbReference type="ARBA" id="ARBA00004370"/>
    </source>
</evidence>
<dbReference type="Pfam" id="PF11960">
    <property type="entry name" value="DUF3474"/>
    <property type="match status" value="1"/>
</dbReference>
<dbReference type="InterPro" id="IPR021863">
    <property type="entry name" value="FAS_N"/>
</dbReference>
<dbReference type="Proteomes" id="UP000597762">
    <property type="component" value="Unassembled WGS sequence"/>
</dbReference>
<sequence>MSNYLIHFFLQKMVLEIDSDESVPMQETGNSEAETEELFKMGVPTNLPTITDIKQAIPAHCFDPRIPKSMYYVFRDIISMIVLYAMSEWCINNLPPSAVIVHVPLYWFLQGTMYTAIFVLGHDCGHGSFSHYPFFNDVMGTLLHSFLLCPYYTWKLSHKNHHKNTGNIDRDEVYYPVKKKYRTDQRDLLPGFGLGLGWFGYLVRGYKPRQVNHFNPFHEMFKNHVLGCLVSFASDLVMVYLLYLYYQEKGFLLLVHHYFIPLFIFSTYMVVFTFLHHHDVNIPWYSDEKWSYVKGQLSSVDRDYGLVHGLTHDIGTHQIHHLFSKVPHYHLKEATKHFRQKFPHLVRYHEDPILITFWTLFKKYASQSVIKNDTKIHVYR</sequence>
<evidence type="ECO:0000256" key="6">
    <source>
        <dbReference type="SAM" id="Phobius"/>
    </source>
</evidence>
<feature type="transmembrane region" description="Helical" evidence="6">
    <location>
        <begin position="103"/>
        <end position="122"/>
    </location>
</feature>
<keyword evidence="4 9" id="KW-0560">Oxidoreductase</keyword>
<evidence type="ECO:0000259" key="7">
    <source>
        <dbReference type="Pfam" id="PF00487"/>
    </source>
</evidence>
<feature type="transmembrane region" description="Helical" evidence="6">
    <location>
        <begin position="72"/>
        <end position="91"/>
    </location>
</feature>
<evidence type="ECO:0000259" key="8">
    <source>
        <dbReference type="Pfam" id="PF11960"/>
    </source>
</evidence>
<comment type="subcellular location">
    <subcellularLocation>
        <location evidence="1">Membrane</location>
    </subcellularLocation>
</comment>
<comment type="pathway">
    <text evidence="2">Lipid metabolism.</text>
</comment>
<dbReference type="EC" id="1.14.19.25" evidence="9"/>
<comment type="caution">
    <text evidence="9">The sequence shown here is derived from an EMBL/GenBank/DDBJ whole genome shotgun (WGS) entry which is preliminary data.</text>
</comment>
<name>A0A812CI62_ACAPH</name>
<dbReference type="GO" id="GO:0102859">
    <property type="term" value="F:acyl-lipid omega-3 desaturase (cytochrome b5) activity"/>
    <property type="evidence" value="ECO:0007669"/>
    <property type="project" value="UniProtKB-EC"/>
</dbReference>
<evidence type="ECO:0000313" key="9">
    <source>
        <dbReference type="EMBL" id="CAE1275741.1"/>
    </source>
</evidence>
<accession>A0A812CI62</accession>
<dbReference type="InterPro" id="IPR005804">
    <property type="entry name" value="FA_desaturase_dom"/>
</dbReference>
<evidence type="ECO:0000313" key="10">
    <source>
        <dbReference type="Proteomes" id="UP000597762"/>
    </source>
</evidence>
<dbReference type="AlphaFoldDB" id="A0A812CI62"/>
<keyword evidence="5 6" id="KW-0472">Membrane</keyword>
<dbReference type="GO" id="GO:0102993">
    <property type="term" value="F:sn-2 acyl-lipid omega-3 desaturase (ferredoxin) activity"/>
    <property type="evidence" value="ECO:0007669"/>
    <property type="project" value="UniProtKB-EC"/>
</dbReference>
<evidence type="ECO:0000256" key="4">
    <source>
        <dbReference type="ARBA" id="ARBA00023002"/>
    </source>
</evidence>
<feature type="transmembrane region" description="Helical" evidence="6">
    <location>
        <begin position="188"/>
        <end position="204"/>
    </location>
</feature>
<keyword evidence="10" id="KW-1185">Reference proteome</keyword>
<feature type="transmembrane region" description="Helical" evidence="6">
    <location>
        <begin position="134"/>
        <end position="154"/>
    </location>
</feature>
<gene>
    <name evidence="9" type="ORF">SPHA_39661</name>
</gene>
<dbReference type="EC" id="1.14.19.36" evidence="9"/>
<dbReference type="EMBL" id="CAHIKZ030001857">
    <property type="protein sequence ID" value="CAE1275741.1"/>
    <property type="molecule type" value="Genomic_DNA"/>
</dbReference>
<feature type="domain" description="Fatty acid desaturase" evidence="7">
    <location>
        <begin position="104"/>
        <end position="349"/>
    </location>
</feature>
<organism evidence="9 10">
    <name type="scientific">Acanthosepion pharaonis</name>
    <name type="common">Pharaoh cuttlefish</name>
    <name type="synonym">Sepia pharaonis</name>
    <dbReference type="NCBI Taxonomy" id="158019"/>
    <lineage>
        <taxon>Eukaryota</taxon>
        <taxon>Metazoa</taxon>
        <taxon>Spiralia</taxon>
        <taxon>Lophotrochozoa</taxon>
        <taxon>Mollusca</taxon>
        <taxon>Cephalopoda</taxon>
        <taxon>Coleoidea</taxon>
        <taxon>Decapodiformes</taxon>
        <taxon>Sepiida</taxon>
        <taxon>Sepiina</taxon>
        <taxon>Sepiidae</taxon>
        <taxon>Acanthosepion</taxon>
    </lineage>
</organism>
<proteinExistence type="inferred from homology"/>
<dbReference type="OrthoDB" id="1461976at2759"/>
<dbReference type="PANTHER" id="PTHR32100">
    <property type="entry name" value="OMEGA-6 FATTY ACID DESATURASE, CHLOROPLASTIC"/>
    <property type="match status" value="1"/>
</dbReference>